<reference evidence="1 2" key="1">
    <citation type="journal article" date="2014" name="Nat. Commun.">
        <title>Multiple recent horizontal transfers of a large genomic region in cheese making fungi.</title>
        <authorList>
            <person name="Cheeseman K."/>
            <person name="Ropars J."/>
            <person name="Renault P."/>
            <person name="Dupont J."/>
            <person name="Gouzy J."/>
            <person name="Branca A."/>
            <person name="Abraham A.L."/>
            <person name="Ceppi M."/>
            <person name="Conseiller E."/>
            <person name="Debuchy R."/>
            <person name="Malagnac F."/>
            <person name="Goarin A."/>
            <person name="Silar P."/>
            <person name="Lacoste S."/>
            <person name="Sallet E."/>
            <person name="Bensimon A."/>
            <person name="Giraud T."/>
            <person name="Brygoo Y."/>
        </authorList>
    </citation>
    <scope>NUCLEOTIDE SEQUENCE [LARGE SCALE GENOMIC DNA]</scope>
    <source>
        <strain evidence="2">FM 013</strain>
    </source>
</reference>
<evidence type="ECO:0000313" key="2">
    <source>
        <dbReference type="Proteomes" id="UP000053732"/>
    </source>
</evidence>
<protein>
    <submittedName>
        <fullName evidence="1">Str. FM013</fullName>
    </submittedName>
</protein>
<name>A0A0G4PA46_PENC3</name>
<sequence>MAESKGNEVECFLDGLPPSTNRYTYEGKEQFDQIYKIEFNRLQRALSLLQSKSIDRNSHELSEYFVIAIDASSFKQDFVLCETNSTLHLSYHAAQQTLIIRMTTTEHAEVSMALNTEIMEILQRMGLHRAVLGYGKVDVDVGNGDTKRPDWGWGPIRRSDGPKRPQVVVEVAVSETETKLRNDARMWVDPVKGQAYMAIAIKVDRTKPMITLDTYEWDSGTQRARVTQSCVVEETGTKITVSQCPITIPFNYMFGRSPQIPKETDLQLEKQNLIDMASSVWAAQE</sequence>
<evidence type="ECO:0000313" key="1">
    <source>
        <dbReference type="EMBL" id="CRL23182.1"/>
    </source>
</evidence>
<keyword evidence="2" id="KW-1185">Reference proteome</keyword>
<gene>
    <name evidence="1" type="ORF">PCAMFM013_S009g000122</name>
</gene>
<dbReference type="EMBL" id="HG793142">
    <property type="protein sequence ID" value="CRL23182.1"/>
    <property type="molecule type" value="Genomic_DNA"/>
</dbReference>
<organism evidence="1 2">
    <name type="scientific">Penicillium camemberti (strain FM 013)</name>
    <dbReference type="NCBI Taxonomy" id="1429867"/>
    <lineage>
        <taxon>Eukaryota</taxon>
        <taxon>Fungi</taxon>
        <taxon>Dikarya</taxon>
        <taxon>Ascomycota</taxon>
        <taxon>Pezizomycotina</taxon>
        <taxon>Eurotiomycetes</taxon>
        <taxon>Eurotiomycetidae</taxon>
        <taxon>Eurotiales</taxon>
        <taxon>Aspergillaceae</taxon>
        <taxon>Penicillium</taxon>
    </lineage>
</organism>
<proteinExistence type="predicted"/>
<dbReference type="Proteomes" id="UP000053732">
    <property type="component" value="Unassembled WGS sequence"/>
</dbReference>
<dbReference type="AlphaFoldDB" id="A0A0G4PA46"/>
<dbReference type="STRING" id="1429867.A0A0G4PA46"/>
<accession>A0A0G4PA46</accession>